<comment type="subunit">
    <text evidence="10">Homodimer.</text>
</comment>
<keyword evidence="10" id="KW-0963">Cytoplasm</keyword>
<dbReference type="EMBL" id="JAEMUK010000010">
    <property type="protein sequence ID" value="MBJ7543037.1"/>
    <property type="molecule type" value="Genomic_DNA"/>
</dbReference>
<evidence type="ECO:0000313" key="11">
    <source>
        <dbReference type="EMBL" id="MBJ7543037.1"/>
    </source>
</evidence>
<evidence type="ECO:0000256" key="7">
    <source>
        <dbReference type="ARBA" id="ARBA00022756"/>
    </source>
</evidence>
<feature type="binding site" evidence="10">
    <location>
        <begin position="296"/>
        <end position="297"/>
    </location>
    <ligand>
        <name>pyridoxal 5'-phosphate</name>
        <dbReference type="ChEBI" id="CHEBI:597326"/>
    </ligand>
</feature>
<dbReference type="InterPro" id="IPR015424">
    <property type="entry name" value="PyrdxlP-dep_Trfase"/>
</dbReference>
<keyword evidence="6 10" id="KW-0949">S-adenosyl-L-methionine</keyword>
<dbReference type="HAMAP" id="MF_00834">
    <property type="entry name" value="BioA"/>
    <property type="match status" value="1"/>
</dbReference>
<dbReference type="Gene3D" id="3.90.1150.10">
    <property type="entry name" value="Aspartate Aminotransferase, domain 1"/>
    <property type="match status" value="1"/>
</dbReference>
<dbReference type="AlphaFoldDB" id="A0A8I1GHD9"/>
<dbReference type="EC" id="2.6.1.62" evidence="10"/>
<comment type="function">
    <text evidence="10">Catalyzes the transfer of the alpha-amino group from S-adenosyl-L-methionine (SAM) to 7-keto-8-aminopelargonic acid (KAPA) to form 7,8-diaminopelargonic acid (DAPA). It is the only aminotransferase known to utilize SAM as an amino donor.</text>
</comment>
<evidence type="ECO:0000313" key="12">
    <source>
        <dbReference type="Proteomes" id="UP000623250"/>
    </source>
</evidence>
<comment type="cofactor">
    <cofactor evidence="1 10">
        <name>pyridoxal 5'-phosphate</name>
        <dbReference type="ChEBI" id="CHEBI:597326"/>
    </cofactor>
</comment>
<feature type="site" description="Participates in the substrate recognition with KAPA and in a stacking interaction with the adenine ring of SAM" evidence="10">
    <location>
        <position position="11"/>
    </location>
</feature>
<keyword evidence="8 10" id="KW-0663">Pyridoxal phosphate</keyword>
<dbReference type="InterPro" id="IPR049704">
    <property type="entry name" value="Aminotrans_3_PPA_site"/>
</dbReference>
<evidence type="ECO:0000256" key="3">
    <source>
        <dbReference type="ARBA" id="ARBA00022571"/>
    </source>
</evidence>
<dbReference type="Gene3D" id="3.40.640.10">
    <property type="entry name" value="Type I PLP-dependent aspartate aminotransferase-like (Major domain)"/>
    <property type="match status" value="1"/>
</dbReference>
<comment type="similarity">
    <text evidence="10">Belongs to the class-III pyridoxal-phosphate-dependent aminotransferase family. BioA subfamily.</text>
</comment>
<keyword evidence="4 10" id="KW-0032">Aminotransferase</keyword>
<feature type="binding site" evidence="10">
    <location>
        <position position="385"/>
    </location>
    <ligand>
        <name>substrate</name>
    </ligand>
</feature>
<comment type="subcellular location">
    <subcellularLocation>
        <location evidence="10">Cytoplasm</location>
    </subcellularLocation>
</comment>
<evidence type="ECO:0000256" key="1">
    <source>
        <dbReference type="ARBA" id="ARBA00001933"/>
    </source>
</evidence>
<dbReference type="InterPro" id="IPR015422">
    <property type="entry name" value="PyrdxlP-dep_Trfase_small"/>
</dbReference>
<evidence type="ECO:0000256" key="8">
    <source>
        <dbReference type="ARBA" id="ARBA00022898"/>
    </source>
</evidence>
<proteinExistence type="inferred from homology"/>
<feature type="binding site" evidence="10">
    <location>
        <position position="232"/>
    </location>
    <ligand>
        <name>pyridoxal 5'-phosphate</name>
        <dbReference type="ChEBI" id="CHEBI:597326"/>
    </ligand>
</feature>
<dbReference type="RefSeq" id="WP_037236684.1">
    <property type="nucleotide sequence ID" value="NZ_JAEMUK010000010.1"/>
</dbReference>
<keyword evidence="5 10" id="KW-0808">Transferase</keyword>
<dbReference type="InterPro" id="IPR005814">
    <property type="entry name" value="Aminotrans_3"/>
</dbReference>
<feature type="binding site" evidence="10">
    <location>
        <position position="46"/>
    </location>
    <ligand>
        <name>substrate</name>
    </ligand>
</feature>
<dbReference type="GO" id="GO:0009102">
    <property type="term" value="P:biotin biosynthetic process"/>
    <property type="evidence" value="ECO:0007669"/>
    <property type="project" value="UniProtKB-UniRule"/>
</dbReference>
<dbReference type="FunFam" id="3.40.640.10:FF:000004">
    <property type="entry name" value="Acetylornithine aminotransferase"/>
    <property type="match status" value="1"/>
</dbReference>
<dbReference type="NCBIfam" id="TIGR00508">
    <property type="entry name" value="bioA"/>
    <property type="match status" value="1"/>
</dbReference>
<evidence type="ECO:0000256" key="5">
    <source>
        <dbReference type="ARBA" id="ARBA00022679"/>
    </source>
</evidence>
<dbReference type="Proteomes" id="UP000623250">
    <property type="component" value="Unassembled WGS sequence"/>
</dbReference>
<feature type="binding site" evidence="10">
    <location>
        <position position="295"/>
    </location>
    <ligand>
        <name>substrate</name>
    </ligand>
</feature>
<protein>
    <recommendedName>
        <fullName evidence="10">Adenosylmethionine-8-amino-7-oxononanoate aminotransferase</fullName>
        <ecNumber evidence="10">2.6.1.62</ecNumber>
    </recommendedName>
    <alternativeName>
        <fullName evidence="10">7,8-diamino-pelargonic acid aminotransferase</fullName>
        <shortName evidence="10">DAPA AT</shortName>
        <shortName evidence="10">DAPA aminotransferase</shortName>
    </alternativeName>
    <alternativeName>
        <fullName evidence="10">7,8-diaminononanoate synthase</fullName>
        <shortName evidence="10">DANS</shortName>
    </alternativeName>
    <alternativeName>
        <fullName evidence="10">Diaminopelargonic acid synthase</fullName>
    </alternativeName>
</protein>
<evidence type="ECO:0000256" key="2">
    <source>
        <dbReference type="ARBA" id="ARBA00005063"/>
    </source>
</evidence>
<sequence length="418" mass="45646">MTSQSPVWHPFTQHALQPVMTKIARSEGAWLETEDGRRIYDGIASWWVITHGHNHPRIVEAIRAQAGVLDQLIFAGFTHEPAEEVARRLVEIAPDGLAHVFFSDSGSTAVEVALKMALGFFVHRGEKRTRVVALEHAYHGDTIGCMSVGARGVFNDPYGPLLFEVERIPYPAPGREQEAFDAFEAVCRRDPPAAIIVEPLILGSGGMLFYTPEALRELHRIAKAYGVLFIADEVMTGFGRTGTLFACEQAGIAPDIMCLAKGLTGGVIPLAVTLATHEIFEAHYSPDRARMFFHSSSFTANPIACAAAAANLRVWRDEPVRERIAGLVVAQTERVARLKGHPKFADARSLGTIAAMDLRVKDAGYLAGIAPKLMEFFLSRGLLLRPLGNTVYIMPPYCTTPSELDAVYVAIEEAAALV</sequence>
<dbReference type="CDD" id="cd00610">
    <property type="entry name" value="OAT_like"/>
    <property type="match status" value="1"/>
</dbReference>
<evidence type="ECO:0000256" key="4">
    <source>
        <dbReference type="ARBA" id="ARBA00022576"/>
    </source>
</evidence>
<dbReference type="GO" id="GO:0006526">
    <property type="term" value="P:L-arginine biosynthetic process"/>
    <property type="evidence" value="ECO:0007669"/>
    <property type="project" value="UniProtKB-KW"/>
</dbReference>
<keyword evidence="7 10" id="KW-0093">Biotin biosynthesis</keyword>
<accession>A0A8I1GHD9</accession>
<dbReference type="PANTHER" id="PTHR42684:SF3">
    <property type="entry name" value="ADENOSYLMETHIONINE-8-AMINO-7-OXONONANOATE AMINOTRANSFERASE"/>
    <property type="match status" value="1"/>
</dbReference>
<feature type="modified residue" description="N6-(pyridoxal phosphate)lysine" evidence="10">
    <location>
        <position position="261"/>
    </location>
</feature>
<evidence type="ECO:0000256" key="9">
    <source>
        <dbReference type="ARBA" id="ARBA00048449"/>
    </source>
</evidence>
<reference evidence="11 12" key="1">
    <citation type="submission" date="2020-12" db="EMBL/GenBank/DDBJ databases">
        <title>Revised draft genomes of Rhodomicrobium vannielii ATCC 17100 and Rhodomicrobium udaipurense JA643.</title>
        <authorList>
            <person name="Conners E.M."/>
            <person name="Davenport E.J."/>
            <person name="Bose A."/>
        </authorList>
    </citation>
    <scope>NUCLEOTIDE SEQUENCE [LARGE SCALE GENOMIC DNA]</scope>
    <source>
        <strain evidence="11 12">JA643</strain>
    </source>
</reference>
<evidence type="ECO:0000256" key="6">
    <source>
        <dbReference type="ARBA" id="ARBA00022691"/>
    </source>
</evidence>
<dbReference type="NCBIfam" id="NF004624">
    <property type="entry name" value="PRK05964.1"/>
    <property type="match status" value="1"/>
</dbReference>
<dbReference type="InterPro" id="IPR005815">
    <property type="entry name" value="BioA"/>
</dbReference>
<dbReference type="SUPFAM" id="SSF53383">
    <property type="entry name" value="PLP-dependent transferases"/>
    <property type="match status" value="1"/>
</dbReference>
<name>A0A8I1GHD9_9HYPH</name>
<comment type="pathway">
    <text evidence="2 10">Cofactor biosynthesis; biotin biosynthesis; 7,8-diaminononanoate from 8-amino-7-oxononanoate (SAM route): step 1/1.</text>
</comment>
<feature type="binding site" evidence="10">
    <location>
        <begin position="106"/>
        <end position="107"/>
    </location>
    <ligand>
        <name>pyridoxal 5'-phosphate</name>
        <dbReference type="ChEBI" id="CHEBI:597326"/>
    </ligand>
</feature>
<keyword evidence="3" id="KW-0028">Amino-acid biosynthesis</keyword>
<dbReference type="UniPathway" id="UPA00078">
    <property type="reaction ID" value="UER00160"/>
</dbReference>
<dbReference type="InterPro" id="IPR015421">
    <property type="entry name" value="PyrdxlP-dep_Trfase_major"/>
</dbReference>
<dbReference type="GO" id="GO:0030170">
    <property type="term" value="F:pyridoxal phosphate binding"/>
    <property type="evidence" value="ECO:0007669"/>
    <property type="project" value="UniProtKB-UniRule"/>
</dbReference>
<comment type="catalytic activity">
    <reaction evidence="9 10">
        <text>(8S)-8-amino-7-oxononanoate + S-adenosyl-L-methionine = S-adenosyl-4-methylsulfanyl-2-oxobutanoate + (7R,8S)-7,8-diammoniononanoate</text>
        <dbReference type="Rhea" id="RHEA:16861"/>
        <dbReference type="ChEBI" id="CHEBI:16490"/>
        <dbReference type="ChEBI" id="CHEBI:59789"/>
        <dbReference type="ChEBI" id="CHEBI:149468"/>
        <dbReference type="ChEBI" id="CHEBI:149469"/>
        <dbReference type="EC" id="2.6.1.62"/>
    </reaction>
</comment>
<organism evidence="11 12">
    <name type="scientific">Rhodomicrobium udaipurense</name>
    <dbReference type="NCBI Taxonomy" id="1202716"/>
    <lineage>
        <taxon>Bacteria</taxon>
        <taxon>Pseudomonadati</taxon>
        <taxon>Pseudomonadota</taxon>
        <taxon>Alphaproteobacteria</taxon>
        <taxon>Hyphomicrobiales</taxon>
        <taxon>Hyphomicrobiaceae</taxon>
        <taxon>Rhodomicrobium</taxon>
    </lineage>
</organism>
<evidence type="ECO:0000256" key="10">
    <source>
        <dbReference type="HAMAP-Rule" id="MF_00834"/>
    </source>
</evidence>
<dbReference type="GO" id="GO:0005737">
    <property type="term" value="C:cytoplasm"/>
    <property type="evidence" value="ECO:0007669"/>
    <property type="project" value="UniProtKB-SubCell"/>
</dbReference>
<gene>
    <name evidence="10" type="primary">bioA</name>
    <name evidence="11" type="ORF">JDN41_05640</name>
</gene>
<dbReference type="Pfam" id="PF00202">
    <property type="entry name" value="Aminotran_3"/>
    <property type="match status" value="1"/>
</dbReference>
<comment type="caution">
    <text evidence="11">The sequence shown here is derived from an EMBL/GenBank/DDBJ whole genome shotgun (WGS) entry which is preliminary data.</text>
</comment>
<dbReference type="GO" id="GO:0004015">
    <property type="term" value="F:adenosylmethionine-8-amino-7-oxononanoate transaminase activity"/>
    <property type="evidence" value="ECO:0007669"/>
    <property type="project" value="UniProtKB-UniRule"/>
</dbReference>
<dbReference type="PROSITE" id="PS00600">
    <property type="entry name" value="AA_TRANSFER_CLASS_3"/>
    <property type="match status" value="1"/>
</dbReference>
<keyword evidence="12" id="KW-1185">Reference proteome</keyword>
<feature type="binding site" evidence="10">
    <location>
        <position position="138"/>
    </location>
    <ligand>
        <name>substrate</name>
    </ligand>
</feature>
<keyword evidence="3" id="KW-0055">Arginine biosynthesis</keyword>
<dbReference type="PANTHER" id="PTHR42684">
    <property type="entry name" value="ADENOSYLMETHIONINE-8-AMINO-7-OXONONANOATE AMINOTRANSFERASE"/>
    <property type="match status" value="1"/>
</dbReference>
<feature type="binding site" evidence="10">
    <location>
        <position position="261"/>
    </location>
    <ligand>
        <name>substrate</name>
    </ligand>
</feature>